<name>A0ABU0EMF7_9PSEU</name>
<comment type="caution">
    <text evidence="1">The sequence shown here is derived from an EMBL/GenBank/DDBJ whole genome shotgun (WGS) entry which is preliminary data.</text>
</comment>
<evidence type="ECO:0000313" key="2">
    <source>
        <dbReference type="Proteomes" id="UP001229651"/>
    </source>
</evidence>
<dbReference type="RefSeq" id="WP_306988338.1">
    <property type="nucleotide sequence ID" value="NZ_JAUSUT010000001.1"/>
</dbReference>
<evidence type="ECO:0000313" key="1">
    <source>
        <dbReference type="EMBL" id="MDQ0376470.1"/>
    </source>
</evidence>
<dbReference type="EMBL" id="JAUSUT010000001">
    <property type="protein sequence ID" value="MDQ0376470.1"/>
    <property type="molecule type" value="Genomic_DNA"/>
</dbReference>
<sequence length="108" mass="12382">MSARLQIDYGPATELRRYHEDGLVHRYRRAELATPACAVLTPVCADKEWRYTIEHERYRLSFLRLHTDRCPGCVSWESQPVPVQRTPGRQVVWLGHSGTLPRALVGAV</sequence>
<organism evidence="1 2">
    <name type="scientific">Amycolatopsis thermophila</name>
    <dbReference type="NCBI Taxonomy" id="206084"/>
    <lineage>
        <taxon>Bacteria</taxon>
        <taxon>Bacillati</taxon>
        <taxon>Actinomycetota</taxon>
        <taxon>Actinomycetes</taxon>
        <taxon>Pseudonocardiales</taxon>
        <taxon>Pseudonocardiaceae</taxon>
        <taxon>Amycolatopsis</taxon>
    </lineage>
</organism>
<keyword evidence="2" id="KW-1185">Reference proteome</keyword>
<gene>
    <name evidence="1" type="ORF">FB470_000464</name>
</gene>
<evidence type="ECO:0008006" key="3">
    <source>
        <dbReference type="Google" id="ProtNLM"/>
    </source>
</evidence>
<dbReference type="Proteomes" id="UP001229651">
    <property type="component" value="Unassembled WGS sequence"/>
</dbReference>
<protein>
    <recommendedName>
        <fullName evidence="3">Zinc-finger of transposase IS204/IS1001/IS1096/IS1165</fullName>
    </recommendedName>
</protein>
<proteinExistence type="predicted"/>
<reference evidence="1 2" key="1">
    <citation type="submission" date="2023-07" db="EMBL/GenBank/DDBJ databases">
        <title>Sequencing the genomes of 1000 actinobacteria strains.</title>
        <authorList>
            <person name="Klenk H.-P."/>
        </authorList>
    </citation>
    <scope>NUCLEOTIDE SEQUENCE [LARGE SCALE GENOMIC DNA]</scope>
    <source>
        <strain evidence="1 2">DSM 45805</strain>
    </source>
</reference>
<accession>A0ABU0EMF7</accession>